<sequence length="349" mass="37323">MALIYDIVTAPNLAGFWNTSQANVETSLGERAFPAKKQLGLKLAFIKGSAGLPVVIRASAFDTEATLRERMNVTLNEEEMPYFKEGIVVKESDRQQLNLIAQTNNQALIDTIIEGIFDDETRLLSGAHARLQAMRFQVLATGKIGILSNGVARDIDYGVADTNKGSVKTAWSDAATATPLADISKAMDALAATGAKAEVLILNSKTFAEIKNAKSTLFAIKPTAPDAAGVTNRELTNYLESEYGLAVALENGIYKDDDGITKKFYPDGRVTLAPNGSLGKTVFGTTPEESDLMGGNSEAAKVAIVDTGIAVTTIKHADPVNVETKVSMIALPSFERLDEVYMLSTVPEA</sequence>
<evidence type="ECO:0000313" key="2">
    <source>
        <dbReference type="Proteomes" id="UP000461595"/>
    </source>
</evidence>
<dbReference type="InterPro" id="IPR053738">
    <property type="entry name" value="Lambda_capsid_assembly"/>
</dbReference>
<dbReference type="EMBL" id="WSRS01000004">
    <property type="protein sequence ID" value="MVX58240.1"/>
    <property type="molecule type" value="Genomic_DNA"/>
</dbReference>
<proteinExistence type="predicted"/>
<gene>
    <name evidence="1" type="ORF">E5983_00945</name>
</gene>
<dbReference type="Proteomes" id="UP000461595">
    <property type="component" value="Unassembled WGS sequence"/>
</dbReference>
<name>A0A7X3KB60_9STRE</name>
<accession>A0A7X3KB60</accession>
<dbReference type="InterPro" id="IPR005564">
    <property type="entry name" value="Major_capsid_GpE"/>
</dbReference>
<dbReference type="AlphaFoldDB" id="A0A7X3KB60"/>
<organism evidence="1 2">
    <name type="scientific">Streptococcus danieliae</name>
    <dbReference type="NCBI Taxonomy" id="747656"/>
    <lineage>
        <taxon>Bacteria</taxon>
        <taxon>Bacillati</taxon>
        <taxon>Bacillota</taxon>
        <taxon>Bacilli</taxon>
        <taxon>Lactobacillales</taxon>
        <taxon>Streptococcaceae</taxon>
        <taxon>Streptococcus</taxon>
    </lineage>
</organism>
<dbReference type="Gene3D" id="3.90.1690.10">
    <property type="entry name" value="phage-related protein like domain"/>
    <property type="match status" value="1"/>
</dbReference>
<protein>
    <submittedName>
        <fullName evidence="1">Major capsid protein E</fullName>
    </submittedName>
</protein>
<dbReference type="OrthoDB" id="47969at2"/>
<evidence type="ECO:0000313" key="1">
    <source>
        <dbReference type="EMBL" id="MVX58240.1"/>
    </source>
</evidence>
<dbReference type="Pfam" id="PF03864">
    <property type="entry name" value="Phage_cap_E"/>
    <property type="match status" value="1"/>
</dbReference>
<dbReference type="RefSeq" id="WP_160332072.1">
    <property type="nucleotide sequence ID" value="NZ_WSRS01000004.1"/>
</dbReference>
<comment type="caution">
    <text evidence="1">The sequence shown here is derived from an EMBL/GenBank/DDBJ whole genome shotgun (WGS) entry which is preliminary data.</text>
</comment>
<reference evidence="1 2" key="1">
    <citation type="submission" date="2019-12" db="EMBL/GenBank/DDBJ databases">
        <title>Microbes associate with the intestines of laboratory mice.</title>
        <authorList>
            <person name="Navarre W."/>
            <person name="Wong E."/>
        </authorList>
    </citation>
    <scope>NUCLEOTIDE SEQUENCE [LARGE SCALE GENOMIC DNA]</scope>
    <source>
        <strain evidence="1 2">NM51_B2-22</strain>
    </source>
</reference>